<proteinExistence type="predicted"/>
<keyword evidence="2" id="KW-1185">Reference proteome</keyword>
<gene>
    <name evidence="1" type="ORF">GIB67_016454</name>
</gene>
<dbReference type="Proteomes" id="UP000541444">
    <property type="component" value="Unassembled WGS sequence"/>
</dbReference>
<organism evidence="1 2">
    <name type="scientific">Kingdonia uniflora</name>
    <dbReference type="NCBI Taxonomy" id="39325"/>
    <lineage>
        <taxon>Eukaryota</taxon>
        <taxon>Viridiplantae</taxon>
        <taxon>Streptophyta</taxon>
        <taxon>Embryophyta</taxon>
        <taxon>Tracheophyta</taxon>
        <taxon>Spermatophyta</taxon>
        <taxon>Magnoliopsida</taxon>
        <taxon>Ranunculales</taxon>
        <taxon>Circaeasteraceae</taxon>
        <taxon>Kingdonia</taxon>
    </lineage>
</organism>
<evidence type="ECO:0000313" key="2">
    <source>
        <dbReference type="Proteomes" id="UP000541444"/>
    </source>
</evidence>
<dbReference type="AlphaFoldDB" id="A0A7J7MHB4"/>
<comment type="caution">
    <text evidence="1">The sequence shown here is derived from an EMBL/GenBank/DDBJ whole genome shotgun (WGS) entry which is preliminary data.</text>
</comment>
<protein>
    <submittedName>
        <fullName evidence="1">Uncharacterized protein</fullName>
    </submittedName>
</protein>
<accession>A0A7J7MHB4</accession>
<sequence>MSIYDDSPHETFTIHYLSLSNICFLLQHYVLSQVAHPYRVILRIYILKWIFTIQRDFSVTMIQYTFRGEKYQ</sequence>
<reference evidence="1 2" key="1">
    <citation type="journal article" date="2020" name="IScience">
        <title>Genome Sequencing of the Endangered Kingdonia uniflora (Circaeasteraceae, Ranunculales) Reveals Potential Mechanisms of Evolutionary Specialization.</title>
        <authorList>
            <person name="Sun Y."/>
            <person name="Deng T."/>
            <person name="Zhang A."/>
            <person name="Moore M.J."/>
            <person name="Landis J.B."/>
            <person name="Lin N."/>
            <person name="Zhang H."/>
            <person name="Zhang X."/>
            <person name="Huang J."/>
            <person name="Zhang X."/>
            <person name="Sun H."/>
            <person name="Wang H."/>
        </authorList>
    </citation>
    <scope>NUCLEOTIDE SEQUENCE [LARGE SCALE GENOMIC DNA]</scope>
    <source>
        <strain evidence="1">TB1705</strain>
        <tissue evidence="1">Leaf</tissue>
    </source>
</reference>
<dbReference type="EMBL" id="JACGCM010001511">
    <property type="protein sequence ID" value="KAF6154202.1"/>
    <property type="molecule type" value="Genomic_DNA"/>
</dbReference>
<evidence type="ECO:0000313" key="1">
    <source>
        <dbReference type="EMBL" id="KAF6154202.1"/>
    </source>
</evidence>
<name>A0A7J7MHB4_9MAGN</name>